<dbReference type="STRING" id="553510.B1H19_33865"/>
<evidence type="ECO:0000313" key="10">
    <source>
        <dbReference type="EMBL" id="ARF58515.1"/>
    </source>
</evidence>
<dbReference type="InterPro" id="IPR020846">
    <property type="entry name" value="MFS_dom"/>
</dbReference>
<dbReference type="RefSeq" id="WP_083108711.1">
    <property type="nucleotide sequence ID" value="NZ_CP020569.1"/>
</dbReference>
<dbReference type="CDD" id="cd17321">
    <property type="entry name" value="MFS_MMR_MDR_like"/>
    <property type="match status" value="1"/>
</dbReference>
<proteinExistence type="predicted"/>
<dbReference type="PANTHER" id="PTHR42718:SF9">
    <property type="entry name" value="MAJOR FACILITATOR SUPERFAMILY MULTIDRUG TRANSPORTER MFSC"/>
    <property type="match status" value="1"/>
</dbReference>
<evidence type="ECO:0000256" key="6">
    <source>
        <dbReference type="ARBA" id="ARBA00023251"/>
    </source>
</evidence>
<comment type="subcellular location">
    <subcellularLocation>
        <location evidence="1">Cell membrane</location>
        <topology evidence="1">Multi-pass membrane protein</topology>
    </subcellularLocation>
</comment>
<feature type="transmembrane region" description="Helical" evidence="8">
    <location>
        <begin position="156"/>
        <end position="178"/>
    </location>
</feature>
<dbReference type="InterPro" id="IPR011701">
    <property type="entry name" value="MFS"/>
</dbReference>
<dbReference type="EMBL" id="CP020569">
    <property type="protein sequence ID" value="ARF58515.1"/>
    <property type="molecule type" value="Genomic_DNA"/>
</dbReference>
<dbReference type="Proteomes" id="UP000192726">
    <property type="component" value="Chromosome"/>
</dbReference>
<dbReference type="GO" id="GO:0022857">
    <property type="term" value="F:transmembrane transporter activity"/>
    <property type="evidence" value="ECO:0007669"/>
    <property type="project" value="InterPro"/>
</dbReference>
<dbReference type="PANTHER" id="PTHR42718">
    <property type="entry name" value="MAJOR FACILITATOR SUPERFAMILY MULTIDRUG TRANSPORTER MFSC"/>
    <property type="match status" value="1"/>
</dbReference>
<evidence type="ECO:0000313" key="11">
    <source>
        <dbReference type="Proteomes" id="UP000192726"/>
    </source>
</evidence>
<keyword evidence="5 8" id="KW-0472">Membrane</keyword>
<keyword evidence="4 8" id="KW-1133">Transmembrane helix</keyword>
<dbReference type="PROSITE" id="PS50850">
    <property type="entry name" value="MFS"/>
    <property type="match status" value="1"/>
</dbReference>
<reference evidence="10 11" key="1">
    <citation type="submission" date="2017-04" db="EMBL/GenBank/DDBJ databases">
        <title>Complete Genome Sequence of Streptomyces gilvosporeus F607, a Capable Producer of Natamycin.</title>
        <authorList>
            <person name="Zong G."/>
            <person name="Zhong C."/>
            <person name="Fu J."/>
            <person name="Qin R."/>
            <person name="Cao G."/>
        </authorList>
    </citation>
    <scope>NUCLEOTIDE SEQUENCE [LARGE SCALE GENOMIC DNA]</scope>
    <source>
        <strain evidence="10 11">F607</strain>
    </source>
</reference>
<feature type="transmembrane region" description="Helical" evidence="8">
    <location>
        <begin position="372"/>
        <end position="398"/>
    </location>
</feature>
<feature type="transmembrane region" description="Helical" evidence="8">
    <location>
        <begin position="215"/>
        <end position="235"/>
    </location>
</feature>
<feature type="transmembrane region" description="Helical" evidence="8">
    <location>
        <begin position="29"/>
        <end position="53"/>
    </location>
</feature>
<feature type="transmembrane region" description="Helical" evidence="8">
    <location>
        <begin position="284"/>
        <end position="307"/>
    </location>
</feature>
<dbReference type="AlphaFoldDB" id="A0A1V0TZW0"/>
<evidence type="ECO:0000256" key="7">
    <source>
        <dbReference type="SAM" id="MobiDB-lite"/>
    </source>
</evidence>
<evidence type="ECO:0000256" key="3">
    <source>
        <dbReference type="ARBA" id="ARBA00022692"/>
    </source>
</evidence>
<feature type="transmembrane region" description="Helical" evidence="8">
    <location>
        <begin position="100"/>
        <end position="120"/>
    </location>
</feature>
<feature type="transmembrane region" description="Helical" evidence="8">
    <location>
        <begin position="73"/>
        <end position="93"/>
    </location>
</feature>
<organism evidence="10 11">
    <name type="scientific">Streptomyces gilvosporeus</name>
    <dbReference type="NCBI Taxonomy" id="553510"/>
    <lineage>
        <taxon>Bacteria</taxon>
        <taxon>Bacillati</taxon>
        <taxon>Actinomycetota</taxon>
        <taxon>Actinomycetes</taxon>
        <taxon>Kitasatosporales</taxon>
        <taxon>Streptomycetaceae</taxon>
        <taxon>Streptomyces</taxon>
    </lineage>
</organism>
<evidence type="ECO:0000256" key="8">
    <source>
        <dbReference type="SAM" id="Phobius"/>
    </source>
</evidence>
<dbReference type="GO" id="GO:0046677">
    <property type="term" value="P:response to antibiotic"/>
    <property type="evidence" value="ECO:0007669"/>
    <property type="project" value="UniProtKB-KW"/>
</dbReference>
<feature type="transmembrane region" description="Helical" evidence="8">
    <location>
        <begin position="126"/>
        <end position="144"/>
    </location>
</feature>
<feature type="domain" description="Major facilitator superfamily (MFS) profile" evidence="9">
    <location>
        <begin position="31"/>
        <end position="466"/>
    </location>
</feature>
<dbReference type="Gene3D" id="1.20.1720.10">
    <property type="entry name" value="Multidrug resistance protein D"/>
    <property type="match status" value="1"/>
</dbReference>
<feature type="transmembrane region" description="Helical" evidence="8">
    <location>
        <begin position="313"/>
        <end position="335"/>
    </location>
</feature>
<dbReference type="Gene3D" id="1.20.1250.20">
    <property type="entry name" value="MFS general substrate transporter like domains"/>
    <property type="match status" value="1"/>
</dbReference>
<evidence type="ECO:0000256" key="4">
    <source>
        <dbReference type="ARBA" id="ARBA00022989"/>
    </source>
</evidence>
<evidence type="ECO:0000256" key="2">
    <source>
        <dbReference type="ARBA" id="ARBA00022448"/>
    </source>
</evidence>
<dbReference type="GO" id="GO:0005886">
    <property type="term" value="C:plasma membrane"/>
    <property type="evidence" value="ECO:0007669"/>
    <property type="project" value="UniProtKB-SubCell"/>
</dbReference>
<keyword evidence="2" id="KW-0813">Transport</keyword>
<dbReference type="Pfam" id="PF07690">
    <property type="entry name" value="MFS_1"/>
    <property type="match status" value="1"/>
</dbReference>
<feature type="transmembrane region" description="Helical" evidence="8">
    <location>
        <begin position="419"/>
        <end position="437"/>
    </location>
</feature>
<evidence type="ECO:0000256" key="5">
    <source>
        <dbReference type="ARBA" id="ARBA00023136"/>
    </source>
</evidence>
<feature type="transmembrane region" description="Helical" evidence="8">
    <location>
        <begin position="184"/>
        <end position="203"/>
    </location>
</feature>
<dbReference type="OrthoDB" id="9781469at2"/>
<keyword evidence="11" id="KW-1185">Reference proteome</keyword>
<feature type="transmembrane region" description="Helical" evidence="8">
    <location>
        <begin position="443"/>
        <end position="462"/>
    </location>
</feature>
<keyword evidence="6" id="KW-0046">Antibiotic resistance</keyword>
<dbReference type="InterPro" id="IPR036259">
    <property type="entry name" value="MFS_trans_sf"/>
</dbReference>
<name>A0A1V0TZW0_9ACTN</name>
<dbReference type="KEGG" id="sgv:B1H19_33865"/>
<gene>
    <name evidence="10" type="ORF">B1H19_33865</name>
</gene>
<dbReference type="SUPFAM" id="SSF103473">
    <property type="entry name" value="MFS general substrate transporter"/>
    <property type="match status" value="1"/>
</dbReference>
<sequence>MSVTQSGPGTAVEAGAGERGGPGRPGSATAALVAAVLGFFVITVDVSGVTIALPAVRGDIGGSMSGLQWVADSYTLMFAALMLSAGALSDAVGARRAYGWGLGVFTLASLACGAAPTLGALTAARVVQGSAAAVMVPASLALIRQAFPEAGARARAIALWTVGGAVAMAAGPVLGGLLTTEWSWRAVFCLNAPAGLAGFLFLLRAGRSPRRRAAFDLPGQLTAVLALAALTFAVIEGGHAGLTGTVAAAAGVAVVSGAGFVAVEARRRAPMLPLELFRQRGVTVPVLAGFCLNAAFYGVVFVLSLFFQEQRGQSALSAGLMFVPMAAVTACANYLSPRAVSRFGPRTVVVVGLLIAALGCAGLRTVDVGTPAWVTALLMIPLGVGGSLAMPALTSLMLDSVAAERAGTAAALLNTSRQTGGALSIAVFGALLAGNFAPGMRESLLLAACLMAATALGAAALLPRGNQGAVRGASGRP</sequence>
<protein>
    <submittedName>
        <fullName evidence="10">MFS transporter</fullName>
    </submittedName>
</protein>
<evidence type="ECO:0000256" key="1">
    <source>
        <dbReference type="ARBA" id="ARBA00004651"/>
    </source>
</evidence>
<feature type="transmembrane region" description="Helical" evidence="8">
    <location>
        <begin position="241"/>
        <end position="263"/>
    </location>
</feature>
<feature type="region of interest" description="Disordered" evidence="7">
    <location>
        <begin position="1"/>
        <end position="23"/>
    </location>
</feature>
<accession>A0A1V0TZW0</accession>
<keyword evidence="3 8" id="KW-0812">Transmembrane</keyword>
<feature type="transmembrane region" description="Helical" evidence="8">
    <location>
        <begin position="347"/>
        <end position="366"/>
    </location>
</feature>
<evidence type="ECO:0000259" key="9">
    <source>
        <dbReference type="PROSITE" id="PS50850"/>
    </source>
</evidence>